<evidence type="ECO:0000259" key="4">
    <source>
        <dbReference type="PROSITE" id="PS50011"/>
    </source>
</evidence>
<dbReference type="InterPro" id="IPR020635">
    <property type="entry name" value="Tyr_kinase_cat_dom"/>
</dbReference>
<accession>A0AAE0AD94</accession>
<gene>
    <name evidence="5" type="ORF">Dsin_015811</name>
</gene>
<dbReference type="GO" id="GO:0004713">
    <property type="term" value="F:protein tyrosine kinase activity"/>
    <property type="evidence" value="ECO:0007669"/>
    <property type="project" value="InterPro"/>
</dbReference>
<evidence type="ECO:0000313" key="5">
    <source>
        <dbReference type="EMBL" id="KAK3211105.1"/>
    </source>
</evidence>
<dbReference type="SMART" id="SM00219">
    <property type="entry name" value="TyrKc"/>
    <property type="match status" value="1"/>
</dbReference>
<name>A0AAE0AD94_9ROSI</name>
<keyword evidence="3" id="KW-0472">Membrane</keyword>
<evidence type="ECO:0000313" key="6">
    <source>
        <dbReference type="Proteomes" id="UP001281410"/>
    </source>
</evidence>
<keyword evidence="3" id="KW-0812">Transmembrane</keyword>
<dbReference type="PROSITE" id="PS50011">
    <property type="entry name" value="PROTEIN_KINASE_DOM"/>
    <property type="match status" value="1"/>
</dbReference>
<sequence length="293" mass="32978">MEILLEWVKIGFSAATSSFKEHHQLLTWEFNSSLVVKETNGKDEKMTRLIVILVVSLCVFTAGVLIALGILRRQREKRMERKAKETAVNITSINDDLEGGAGPRKFSYDNLASFTSNFSNERKLGEGGFGAVYKGYLHDTGVAVVLNKIAKGSRQGTQDYITEEKIICRLRHRNLVQLIGWCYDKGEFLLVYEFMWIWDLCGSENLLSTIDEKLDKVFDVEQVKCLMIVGLWCAHPYCNLRPSIRQAMQVLHFEAAIPNLPTKMLVPVYYVPTIPSVSSGGSFIANSSISVGR</sequence>
<feature type="transmembrane region" description="Helical" evidence="3">
    <location>
        <begin position="49"/>
        <end position="71"/>
    </location>
</feature>
<reference evidence="5" key="1">
    <citation type="journal article" date="2023" name="Plant J.">
        <title>Genome sequences and population genomics provide insights into the demographic history, inbreeding, and mutation load of two 'living fossil' tree species of Dipteronia.</title>
        <authorList>
            <person name="Feng Y."/>
            <person name="Comes H.P."/>
            <person name="Chen J."/>
            <person name="Zhu S."/>
            <person name="Lu R."/>
            <person name="Zhang X."/>
            <person name="Li P."/>
            <person name="Qiu J."/>
            <person name="Olsen K.M."/>
            <person name="Qiu Y."/>
        </authorList>
    </citation>
    <scope>NUCLEOTIDE SEQUENCE</scope>
    <source>
        <strain evidence="5">NBL</strain>
    </source>
</reference>
<dbReference type="InterPro" id="IPR000719">
    <property type="entry name" value="Prot_kinase_dom"/>
</dbReference>
<dbReference type="Gene3D" id="3.30.200.20">
    <property type="entry name" value="Phosphorylase Kinase, domain 1"/>
    <property type="match status" value="1"/>
</dbReference>
<protein>
    <recommendedName>
        <fullName evidence="4">Protein kinase domain-containing protein</fullName>
    </recommendedName>
</protein>
<dbReference type="SUPFAM" id="SSF56112">
    <property type="entry name" value="Protein kinase-like (PK-like)"/>
    <property type="match status" value="1"/>
</dbReference>
<dbReference type="AlphaFoldDB" id="A0AAE0AD94"/>
<proteinExistence type="predicted"/>
<dbReference type="Pfam" id="PF00069">
    <property type="entry name" value="Pkinase"/>
    <property type="match status" value="1"/>
</dbReference>
<comment type="caution">
    <text evidence="5">The sequence shown here is derived from an EMBL/GenBank/DDBJ whole genome shotgun (WGS) entry which is preliminary data.</text>
</comment>
<feature type="domain" description="Protein kinase" evidence="4">
    <location>
        <begin position="118"/>
        <end position="293"/>
    </location>
</feature>
<dbReference type="SUPFAM" id="SSF49899">
    <property type="entry name" value="Concanavalin A-like lectins/glucanases"/>
    <property type="match status" value="1"/>
</dbReference>
<organism evidence="5 6">
    <name type="scientific">Dipteronia sinensis</name>
    <dbReference type="NCBI Taxonomy" id="43782"/>
    <lineage>
        <taxon>Eukaryota</taxon>
        <taxon>Viridiplantae</taxon>
        <taxon>Streptophyta</taxon>
        <taxon>Embryophyta</taxon>
        <taxon>Tracheophyta</taxon>
        <taxon>Spermatophyta</taxon>
        <taxon>Magnoliopsida</taxon>
        <taxon>eudicotyledons</taxon>
        <taxon>Gunneridae</taxon>
        <taxon>Pentapetalae</taxon>
        <taxon>rosids</taxon>
        <taxon>malvids</taxon>
        <taxon>Sapindales</taxon>
        <taxon>Sapindaceae</taxon>
        <taxon>Hippocastanoideae</taxon>
        <taxon>Acereae</taxon>
        <taxon>Dipteronia</taxon>
    </lineage>
</organism>
<dbReference type="Gene3D" id="2.60.120.200">
    <property type="match status" value="1"/>
</dbReference>
<dbReference type="GO" id="GO:0051707">
    <property type="term" value="P:response to other organism"/>
    <property type="evidence" value="ECO:0007669"/>
    <property type="project" value="UniProtKB-ARBA"/>
</dbReference>
<dbReference type="EMBL" id="JANJYJ010000005">
    <property type="protein sequence ID" value="KAK3211105.1"/>
    <property type="molecule type" value="Genomic_DNA"/>
</dbReference>
<evidence type="ECO:0000256" key="3">
    <source>
        <dbReference type="SAM" id="Phobius"/>
    </source>
</evidence>
<keyword evidence="6" id="KW-1185">Reference proteome</keyword>
<evidence type="ECO:0000256" key="2">
    <source>
        <dbReference type="ARBA" id="ARBA00022840"/>
    </source>
</evidence>
<keyword evidence="1" id="KW-0547">Nucleotide-binding</keyword>
<keyword evidence="2" id="KW-0067">ATP-binding</keyword>
<dbReference type="InterPro" id="IPR013320">
    <property type="entry name" value="ConA-like_dom_sf"/>
</dbReference>
<dbReference type="GO" id="GO:0005524">
    <property type="term" value="F:ATP binding"/>
    <property type="evidence" value="ECO:0007669"/>
    <property type="project" value="UniProtKB-KW"/>
</dbReference>
<dbReference type="InterPro" id="IPR050528">
    <property type="entry name" value="L-type_Lectin-RKs"/>
</dbReference>
<dbReference type="PANTHER" id="PTHR27007">
    <property type="match status" value="1"/>
</dbReference>
<dbReference type="Proteomes" id="UP001281410">
    <property type="component" value="Unassembled WGS sequence"/>
</dbReference>
<keyword evidence="3" id="KW-1133">Transmembrane helix</keyword>
<dbReference type="InterPro" id="IPR011009">
    <property type="entry name" value="Kinase-like_dom_sf"/>
</dbReference>
<evidence type="ECO:0000256" key="1">
    <source>
        <dbReference type="ARBA" id="ARBA00022741"/>
    </source>
</evidence>